<dbReference type="EMBL" id="JAQAGZ010000002">
    <property type="protein sequence ID" value="MCZ8511487.1"/>
    <property type="molecule type" value="Genomic_DNA"/>
</dbReference>
<dbReference type="PANTHER" id="PTHR20883">
    <property type="entry name" value="PHYTANOYL-COA DIOXYGENASE DOMAIN CONTAINING 1"/>
    <property type="match status" value="1"/>
</dbReference>
<protein>
    <submittedName>
        <fullName evidence="2">Phytanoyl-CoA dioxygenase family protein</fullName>
    </submittedName>
</protein>
<dbReference type="InterPro" id="IPR008775">
    <property type="entry name" value="Phytyl_CoA_dOase-like"/>
</dbReference>
<feature type="region of interest" description="Disordered" evidence="1">
    <location>
        <begin position="146"/>
        <end position="168"/>
    </location>
</feature>
<dbReference type="Gene3D" id="2.60.120.620">
    <property type="entry name" value="q2cbj1_9rhob like domain"/>
    <property type="match status" value="1"/>
</dbReference>
<keyword evidence="3" id="KW-1185">Reference proteome</keyword>
<evidence type="ECO:0000313" key="3">
    <source>
        <dbReference type="Proteomes" id="UP001527882"/>
    </source>
</evidence>
<dbReference type="SUPFAM" id="SSF51197">
    <property type="entry name" value="Clavaminate synthase-like"/>
    <property type="match status" value="1"/>
</dbReference>
<organism evidence="2 3">
    <name type="scientific">Paenibacillus gyeongsangnamensis</name>
    <dbReference type="NCBI Taxonomy" id="3388067"/>
    <lineage>
        <taxon>Bacteria</taxon>
        <taxon>Bacillati</taxon>
        <taxon>Bacillota</taxon>
        <taxon>Bacilli</taxon>
        <taxon>Bacillales</taxon>
        <taxon>Paenibacillaceae</taxon>
        <taxon>Paenibacillus</taxon>
    </lineage>
</organism>
<comment type="caution">
    <text evidence="2">The sequence shown here is derived from an EMBL/GenBank/DDBJ whole genome shotgun (WGS) entry which is preliminary data.</text>
</comment>
<keyword evidence="2" id="KW-0223">Dioxygenase</keyword>
<dbReference type="RefSeq" id="WP_269879885.1">
    <property type="nucleotide sequence ID" value="NZ_JAQAGZ010000002.1"/>
</dbReference>
<reference evidence="2 3" key="1">
    <citation type="submission" date="2022-12" db="EMBL/GenBank/DDBJ databases">
        <title>Draft genome sequence of Paenibacillus sp. dW9.</title>
        <authorList>
            <person name="Choi E.-W."/>
            <person name="Kim D.-U."/>
        </authorList>
    </citation>
    <scope>NUCLEOTIDE SEQUENCE [LARGE SCALE GENOMIC DNA]</scope>
    <source>
        <strain evidence="3">dW9</strain>
    </source>
</reference>
<accession>A0ABT4Q3R5</accession>
<dbReference type="Proteomes" id="UP001527882">
    <property type="component" value="Unassembled WGS sequence"/>
</dbReference>
<evidence type="ECO:0000256" key="1">
    <source>
        <dbReference type="SAM" id="MobiDB-lite"/>
    </source>
</evidence>
<proteinExistence type="predicted"/>
<dbReference type="Pfam" id="PF05721">
    <property type="entry name" value="PhyH"/>
    <property type="match status" value="1"/>
</dbReference>
<dbReference type="PANTHER" id="PTHR20883:SF48">
    <property type="entry name" value="ECTOINE DIOXYGENASE"/>
    <property type="match status" value="1"/>
</dbReference>
<evidence type="ECO:0000313" key="2">
    <source>
        <dbReference type="EMBL" id="MCZ8511487.1"/>
    </source>
</evidence>
<gene>
    <name evidence="2" type="ORF">O9H85_03360</name>
</gene>
<sequence>MIRSLQEHIDEFHKQGYTLMKGALQAQEAESLKEGVLKAMEGPGDGYRDGLRTRMFEKGEQFQRLIMQPGVVDFAEAVLGPKCHMFAMNAHRTARNGGIDNWHVDEELFFPLPEGVEFDPRMQMPTFLITCIYYLVDVTETMGPTQVIPGSHRSGQEPDPNQNPPIYKGQEPVTILAKQGDCLLFTGQLWHRGARNESDEVRIVQQVMYGKRWISQRFYPFVNYQLPQEIVERWKDHPRMSRLLGMHQRGPYG</sequence>
<dbReference type="GO" id="GO:0051213">
    <property type="term" value="F:dioxygenase activity"/>
    <property type="evidence" value="ECO:0007669"/>
    <property type="project" value="UniProtKB-KW"/>
</dbReference>
<name>A0ABT4Q3R5_9BACL</name>
<keyword evidence="2" id="KW-0560">Oxidoreductase</keyword>